<accession>A0A3A4B006</accession>
<evidence type="ECO:0000256" key="1">
    <source>
        <dbReference type="ARBA" id="ARBA00022679"/>
    </source>
</evidence>
<dbReference type="PANTHER" id="PTHR43877">
    <property type="entry name" value="AMINOALKYLPHOSPHONATE N-ACETYLTRANSFERASE-RELATED-RELATED"/>
    <property type="match status" value="1"/>
</dbReference>
<proteinExistence type="predicted"/>
<name>A0A3A4B006_9ACTN</name>
<dbReference type="SUPFAM" id="SSF55729">
    <property type="entry name" value="Acyl-CoA N-acyltransferases (Nat)"/>
    <property type="match status" value="1"/>
</dbReference>
<dbReference type="GO" id="GO:0016747">
    <property type="term" value="F:acyltransferase activity, transferring groups other than amino-acyl groups"/>
    <property type="evidence" value="ECO:0007669"/>
    <property type="project" value="InterPro"/>
</dbReference>
<comment type="caution">
    <text evidence="4">The sequence shown here is derived from an EMBL/GenBank/DDBJ whole genome shotgun (WGS) entry which is preliminary data.</text>
</comment>
<protein>
    <submittedName>
        <fullName evidence="4">GNAT family N-acetyltransferase</fullName>
    </submittedName>
</protein>
<dbReference type="RefSeq" id="WP_119925470.1">
    <property type="nucleotide sequence ID" value="NZ_QZEY01000002.1"/>
</dbReference>
<organism evidence="4 5">
    <name type="scientific">Bailinhaonella thermotolerans</name>
    <dbReference type="NCBI Taxonomy" id="1070861"/>
    <lineage>
        <taxon>Bacteria</taxon>
        <taxon>Bacillati</taxon>
        <taxon>Actinomycetota</taxon>
        <taxon>Actinomycetes</taxon>
        <taxon>Streptosporangiales</taxon>
        <taxon>Streptosporangiaceae</taxon>
        <taxon>Bailinhaonella</taxon>
    </lineage>
</organism>
<dbReference type="Gene3D" id="3.40.630.30">
    <property type="match status" value="1"/>
</dbReference>
<dbReference type="OrthoDB" id="9803233at2"/>
<dbReference type="InterPro" id="IPR000182">
    <property type="entry name" value="GNAT_dom"/>
</dbReference>
<dbReference type="Pfam" id="PF00583">
    <property type="entry name" value="Acetyltransf_1"/>
    <property type="match status" value="1"/>
</dbReference>
<keyword evidence="5" id="KW-1185">Reference proteome</keyword>
<dbReference type="CDD" id="cd04301">
    <property type="entry name" value="NAT_SF"/>
    <property type="match status" value="1"/>
</dbReference>
<dbReference type="PANTHER" id="PTHR43877:SF2">
    <property type="entry name" value="AMINOALKYLPHOSPHONATE N-ACETYLTRANSFERASE-RELATED"/>
    <property type="match status" value="1"/>
</dbReference>
<dbReference type="Proteomes" id="UP000265768">
    <property type="component" value="Unassembled WGS sequence"/>
</dbReference>
<evidence type="ECO:0000259" key="3">
    <source>
        <dbReference type="PROSITE" id="PS51186"/>
    </source>
</evidence>
<evidence type="ECO:0000313" key="4">
    <source>
        <dbReference type="EMBL" id="RJL34169.1"/>
    </source>
</evidence>
<keyword evidence="1 4" id="KW-0808">Transferase</keyword>
<dbReference type="InterPro" id="IPR050832">
    <property type="entry name" value="Bact_Acetyltransf"/>
</dbReference>
<feature type="domain" description="N-acetyltransferase" evidence="3">
    <location>
        <begin position="3"/>
        <end position="146"/>
    </location>
</feature>
<evidence type="ECO:0000313" key="5">
    <source>
        <dbReference type="Proteomes" id="UP000265768"/>
    </source>
</evidence>
<evidence type="ECO:0000256" key="2">
    <source>
        <dbReference type="ARBA" id="ARBA00023315"/>
    </source>
</evidence>
<reference evidence="4 5" key="1">
    <citation type="submission" date="2018-09" db="EMBL/GenBank/DDBJ databases">
        <title>YIM 75507 draft genome.</title>
        <authorList>
            <person name="Tang S."/>
            <person name="Feng Y."/>
        </authorList>
    </citation>
    <scope>NUCLEOTIDE SEQUENCE [LARGE SCALE GENOMIC DNA]</scope>
    <source>
        <strain evidence="4 5">YIM 75507</strain>
    </source>
</reference>
<dbReference type="EMBL" id="QZEY01000002">
    <property type="protein sequence ID" value="RJL34169.1"/>
    <property type="molecule type" value="Genomic_DNA"/>
</dbReference>
<dbReference type="AlphaFoldDB" id="A0A3A4B006"/>
<dbReference type="InterPro" id="IPR016181">
    <property type="entry name" value="Acyl_CoA_acyltransferase"/>
</dbReference>
<sequence length="146" mass="15970">MEITLTAEPPGSPVILGLCAAQQAELAGRYAEEHTPLAVHPGIRFVVAWAGRDPAGCAGLQLLEPGVGELKRMYVVPGHRGRGLSRLLLAEVERLAREDGLREIRLETGDRQPEAIALYTSSGYREIPRFGPYEDWPLSHCFAKAL</sequence>
<dbReference type="PROSITE" id="PS51186">
    <property type="entry name" value="GNAT"/>
    <property type="match status" value="1"/>
</dbReference>
<gene>
    <name evidence="4" type="ORF">D5H75_06740</name>
</gene>
<keyword evidence="2" id="KW-0012">Acyltransferase</keyword>